<keyword evidence="1" id="KW-1133">Transmembrane helix</keyword>
<name>A0A6J6U288_9ZZZZ</name>
<gene>
    <name evidence="3" type="ORF">UFOPK2872_00036</name>
</gene>
<feature type="transmembrane region" description="Helical" evidence="1">
    <location>
        <begin position="335"/>
        <end position="355"/>
    </location>
</feature>
<proteinExistence type="predicted"/>
<dbReference type="Gene3D" id="3.90.550.10">
    <property type="entry name" value="Spore Coat Polysaccharide Biosynthesis Protein SpsA, Chain A"/>
    <property type="match status" value="1"/>
</dbReference>
<dbReference type="CDD" id="cd00761">
    <property type="entry name" value="Glyco_tranf_GTA_type"/>
    <property type="match status" value="1"/>
</dbReference>
<feature type="domain" description="Glycosyltransferase 2-like" evidence="2">
    <location>
        <begin position="51"/>
        <end position="217"/>
    </location>
</feature>
<accession>A0A6J6U288</accession>
<keyword evidence="1" id="KW-0812">Transmembrane</keyword>
<dbReference type="InterPro" id="IPR029044">
    <property type="entry name" value="Nucleotide-diphossugar_trans"/>
</dbReference>
<evidence type="ECO:0000259" key="2">
    <source>
        <dbReference type="Pfam" id="PF00535"/>
    </source>
</evidence>
<dbReference type="PANTHER" id="PTHR43646">
    <property type="entry name" value="GLYCOSYLTRANSFERASE"/>
    <property type="match status" value="1"/>
</dbReference>
<organism evidence="3">
    <name type="scientific">freshwater metagenome</name>
    <dbReference type="NCBI Taxonomy" id="449393"/>
    <lineage>
        <taxon>unclassified sequences</taxon>
        <taxon>metagenomes</taxon>
        <taxon>ecological metagenomes</taxon>
    </lineage>
</organism>
<evidence type="ECO:0000313" key="3">
    <source>
        <dbReference type="EMBL" id="CAB4752519.1"/>
    </source>
</evidence>
<evidence type="ECO:0000256" key="1">
    <source>
        <dbReference type="SAM" id="Phobius"/>
    </source>
</evidence>
<dbReference type="SUPFAM" id="SSF53448">
    <property type="entry name" value="Nucleotide-diphospho-sugar transferases"/>
    <property type="match status" value="1"/>
</dbReference>
<feature type="transmembrane region" description="Helical" evidence="1">
    <location>
        <begin position="299"/>
        <end position="323"/>
    </location>
</feature>
<dbReference type="EMBL" id="CAEZZM010000002">
    <property type="protein sequence ID" value="CAB4752519.1"/>
    <property type="molecule type" value="Genomic_DNA"/>
</dbReference>
<dbReference type="AlphaFoldDB" id="A0A6J6U288"/>
<sequence>MFLGASSVLNWWSILQLVAGCWAMLRIVRAARLAAPLENQIDRDITVPTISVIIPARNEASRIRACLEAIVGASGVHEVIVVDDESSDETAAIASRLGATVLNGKPLPDGWVGKAWALHQGVQAATGEWVVTLDADAVAHPLLAQAVVQRARRDGLRFVSVGARFDCPSKGTQWLHPAMLTTLVYRYGPSGYKGKIKSDSQIANGQCMALLRRDAIDHEVFTQVRGETIEDVAIVRLVASMGWRVAMLDGSKLLTVKMFESFIDTWNGWGRSLSLASVDNARRVFGHSIVLALAQVAPLWMLVLGVSTPVSIALLLIRVGTLFGMRRAYIRHDIWYWLSPLADTLALLAIVRGLIRQVFGRNATWRGRTYQQ</sequence>
<keyword evidence="1" id="KW-0472">Membrane</keyword>
<dbReference type="PANTHER" id="PTHR43646:SF3">
    <property type="entry name" value="SLR1566 PROTEIN"/>
    <property type="match status" value="1"/>
</dbReference>
<dbReference type="InterPro" id="IPR001173">
    <property type="entry name" value="Glyco_trans_2-like"/>
</dbReference>
<protein>
    <submittedName>
        <fullName evidence="3">Unannotated protein</fullName>
    </submittedName>
</protein>
<reference evidence="3" key="1">
    <citation type="submission" date="2020-05" db="EMBL/GenBank/DDBJ databases">
        <authorList>
            <person name="Chiriac C."/>
            <person name="Salcher M."/>
            <person name="Ghai R."/>
            <person name="Kavagutti S V."/>
        </authorList>
    </citation>
    <scope>NUCLEOTIDE SEQUENCE</scope>
</reference>
<dbReference type="Pfam" id="PF00535">
    <property type="entry name" value="Glycos_transf_2"/>
    <property type="match status" value="1"/>
</dbReference>